<dbReference type="InterPro" id="IPR009061">
    <property type="entry name" value="DNA-bd_dom_put_sf"/>
</dbReference>
<proteinExistence type="predicted"/>
<dbReference type="SUPFAM" id="SSF46955">
    <property type="entry name" value="Putative DNA-binding domain"/>
    <property type="match status" value="1"/>
</dbReference>
<evidence type="ECO:0000313" key="4">
    <source>
        <dbReference type="Proteomes" id="UP000269289"/>
    </source>
</evidence>
<sequence length="70" mass="8044">MTERPTEVDAEWLTKGEAAAVLRVSLRTLDRYSTNGSLRPSRTPGGHPRYRRRDIEALLEPRPDRVDVKQ</sequence>
<evidence type="ECO:0000256" key="1">
    <source>
        <dbReference type="SAM" id="MobiDB-lite"/>
    </source>
</evidence>
<accession>A0A3M2JEK7</accession>
<dbReference type="Pfam" id="PF12728">
    <property type="entry name" value="HTH_17"/>
    <property type="match status" value="1"/>
</dbReference>
<feature type="compositionally biased region" description="Basic and acidic residues" evidence="1">
    <location>
        <begin position="53"/>
        <end position="70"/>
    </location>
</feature>
<dbReference type="Gene3D" id="1.10.1660.10">
    <property type="match status" value="1"/>
</dbReference>
<dbReference type="InterPro" id="IPR041657">
    <property type="entry name" value="HTH_17"/>
</dbReference>
<dbReference type="Proteomes" id="UP000269289">
    <property type="component" value="Unassembled WGS sequence"/>
</dbReference>
<evidence type="ECO:0000259" key="2">
    <source>
        <dbReference type="Pfam" id="PF12728"/>
    </source>
</evidence>
<dbReference type="AlphaFoldDB" id="A0A3M2JEK7"/>
<gene>
    <name evidence="3" type="ORF">EBM89_10460</name>
</gene>
<organism evidence="3 4">
    <name type="scientific">Cellulomonas triticagri</name>
    <dbReference type="NCBI Taxonomy" id="2483352"/>
    <lineage>
        <taxon>Bacteria</taxon>
        <taxon>Bacillati</taxon>
        <taxon>Actinomycetota</taxon>
        <taxon>Actinomycetes</taxon>
        <taxon>Micrococcales</taxon>
        <taxon>Cellulomonadaceae</taxon>
        <taxon>Cellulomonas</taxon>
    </lineage>
</organism>
<evidence type="ECO:0000313" key="3">
    <source>
        <dbReference type="EMBL" id="RMI09395.1"/>
    </source>
</evidence>
<reference evidence="3 4" key="1">
    <citation type="submission" date="2018-10" db="EMBL/GenBank/DDBJ databases">
        <title>Isolation, diversity and antifungal activity of actinobacteria from wheat.</title>
        <authorList>
            <person name="Han C."/>
        </authorList>
    </citation>
    <scope>NUCLEOTIDE SEQUENCE [LARGE SCALE GENOMIC DNA]</scope>
    <source>
        <strain evidence="3 4">NEAU-YY56</strain>
    </source>
</reference>
<dbReference type="OrthoDB" id="3789406at2"/>
<feature type="compositionally biased region" description="Polar residues" evidence="1">
    <location>
        <begin position="31"/>
        <end position="40"/>
    </location>
</feature>
<feature type="region of interest" description="Disordered" evidence="1">
    <location>
        <begin position="31"/>
        <end position="70"/>
    </location>
</feature>
<dbReference type="RefSeq" id="WP_122149377.1">
    <property type="nucleotide sequence ID" value="NZ_RFFI01000050.1"/>
</dbReference>
<comment type="caution">
    <text evidence="3">The sequence shown here is derived from an EMBL/GenBank/DDBJ whole genome shotgun (WGS) entry which is preliminary data.</text>
</comment>
<name>A0A3M2JEK7_9CELL</name>
<dbReference type="EMBL" id="RFFI01000050">
    <property type="protein sequence ID" value="RMI09395.1"/>
    <property type="molecule type" value="Genomic_DNA"/>
</dbReference>
<keyword evidence="4" id="KW-1185">Reference proteome</keyword>
<protein>
    <submittedName>
        <fullName evidence="3">Helix-turn-helix domain-containing protein</fullName>
    </submittedName>
</protein>
<feature type="domain" description="Helix-turn-helix" evidence="2">
    <location>
        <begin position="12"/>
        <end position="60"/>
    </location>
</feature>